<dbReference type="GeneID" id="301141684"/>
<dbReference type="GO" id="GO:0005524">
    <property type="term" value="F:ATP binding"/>
    <property type="evidence" value="ECO:0007669"/>
    <property type="project" value="UniProtKB-KW"/>
</dbReference>
<name>A0ABU6NSI0_9BACI</name>
<comment type="caution">
    <text evidence="6">The sequence shown here is derived from an EMBL/GenBank/DDBJ whole genome shotgun (WGS) entry which is preliminary data.</text>
</comment>
<accession>A0ABU6NSI0</accession>
<dbReference type="SMART" id="SM00382">
    <property type="entry name" value="AAA"/>
    <property type="match status" value="1"/>
</dbReference>
<dbReference type="PROSITE" id="PS50893">
    <property type="entry name" value="ABC_TRANSPORTER_2"/>
    <property type="match status" value="1"/>
</dbReference>
<evidence type="ECO:0000259" key="5">
    <source>
        <dbReference type="PROSITE" id="PS50893"/>
    </source>
</evidence>
<gene>
    <name evidence="6" type="ORF">P9271_01040</name>
</gene>
<dbReference type="SUPFAM" id="SSF52540">
    <property type="entry name" value="P-loop containing nucleoside triphosphate hydrolases"/>
    <property type="match status" value="1"/>
</dbReference>
<evidence type="ECO:0000256" key="2">
    <source>
        <dbReference type="ARBA" id="ARBA00022741"/>
    </source>
</evidence>
<dbReference type="InterPro" id="IPR003439">
    <property type="entry name" value="ABC_transporter-like_ATP-bd"/>
</dbReference>
<dbReference type="Pfam" id="PF00005">
    <property type="entry name" value="ABC_tran"/>
    <property type="match status" value="1"/>
</dbReference>
<dbReference type="Proteomes" id="UP001342826">
    <property type="component" value="Unassembled WGS sequence"/>
</dbReference>
<evidence type="ECO:0000313" key="6">
    <source>
        <dbReference type="EMBL" id="MED4399946.1"/>
    </source>
</evidence>
<keyword evidence="4" id="KW-1278">Translocase</keyword>
<evidence type="ECO:0000256" key="3">
    <source>
        <dbReference type="ARBA" id="ARBA00022840"/>
    </source>
</evidence>
<dbReference type="CDD" id="cd03293">
    <property type="entry name" value="ABC_NrtD_SsuB_transporters"/>
    <property type="match status" value="1"/>
</dbReference>
<keyword evidence="1" id="KW-0813">Transport</keyword>
<dbReference type="PANTHER" id="PTHR42788:SF13">
    <property type="entry name" value="ALIPHATIC SULFONATES IMPORT ATP-BINDING PROTEIN SSUB"/>
    <property type="match status" value="1"/>
</dbReference>
<evidence type="ECO:0000313" key="7">
    <source>
        <dbReference type="Proteomes" id="UP001342826"/>
    </source>
</evidence>
<proteinExistence type="predicted"/>
<dbReference type="PANTHER" id="PTHR42788">
    <property type="entry name" value="TAURINE IMPORT ATP-BINDING PROTEIN-RELATED"/>
    <property type="match status" value="1"/>
</dbReference>
<keyword evidence="7" id="KW-1185">Reference proteome</keyword>
<dbReference type="PROSITE" id="PS00211">
    <property type="entry name" value="ABC_TRANSPORTER_1"/>
    <property type="match status" value="1"/>
</dbReference>
<dbReference type="InterPro" id="IPR050166">
    <property type="entry name" value="ABC_transporter_ATP-bind"/>
</dbReference>
<keyword evidence="2" id="KW-0547">Nucleotide-binding</keyword>
<evidence type="ECO:0000256" key="4">
    <source>
        <dbReference type="ARBA" id="ARBA00022967"/>
    </source>
</evidence>
<evidence type="ECO:0000256" key="1">
    <source>
        <dbReference type="ARBA" id="ARBA00022448"/>
    </source>
</evidence>
<dbReference type="EMBL" id="JARTFS010000001">
    <property type="protein sequence ID" value="MED4399946.1"/>
    <property type="molecule type" value="Genomic_DNA"/>
</dbReference>
<organism evidence="6 7">
    <name type="scientific">Metabacillus fastidiosus</name>
    <dbReference type="NCBI Taxonomy" id="1458"/>
    <lineage>
        <taxon>Bacteria</taxon>
        <taxon>Bacillati</taxon>
        <taxon>Bacillota</taxon>
        <taxon>Bacilli</taxon>
        <taxon>Bacillales</taxon>
        <taxon>Bacillaceae</taxon>
        <taxon>Metabacillus</taxon>
    </lineage>
</organism>
<dbReference type="InterPro" id="IPR003593">
    <property type="entry name" value="AAA+_ATPase"/>
</dbReference>
<reference evidence="6 7" key="1">
    <citation type="submission" date="2023-03" db="EMBL/GenBank/DDBJ databases">
        <title>Bacillus Genome Sequencing.</title>
        <authorList>
            <person name="Dunlap C."/>
        </authorList>
    </citation>
    <scope>NUCLEOTIDE SEQUENCE [LARGE SCALE GENOMIC DNA]</scope>
    <source>
        <strain evidence="6 7">NRS-1717</strain>
    </source>
</reference>
<dbReference type="RefSeq" id="WP_066231042.1">
    <property type="nucleotide sequence ID" value="NZ_JARTFQ010000005.1"/>
</dbReference>
<dbReference type="InterPro" id="IPR017871">
    <property type="entry name" value="ABC_transporter-like_CS"/>
</dbReference>
<sequence length="248" mass="27873">MGFLVIDDVSYSYKDAENILRNIDLTIEQKEIHCLVGRSGCGKTTLLKLASGLLAPARGNIYMKESKVLKPSSEVGFVFQAPTLLEWKSVLDNILLPISLKRKITEADRTRAVHLLEMMGLESYGDYYPTELSGGQQSRIAIARALIKKPSMLFLDEPFAALDAITREELQDDLVKLCQMEDISVLFITHDLAEAIYLGDRVSVMERGEIVYRLDVPLQRPRIGELRYDPVFNELCLKVKSVMSGESS</sequence>
<keyword evidence="3 6" id="KW-0067">ATP-binding</keyword>
<feature type="domain" description="ABC transporter" evidence="5">
    <location>
        <begin position="4"/>
        <end position="232"/>
    </location>
</feature>
<protein>
    <submittedName>
        <fullName evidence="6">ABC transporter ATP-binding protein</fullName>
    </submittedName>
</protein>
<dbReference type="Gene3D" id="3.40.50.300">
    <property type="entry name" value="P-loop containing nucleotide triphosphate hydrolases"/>
    <property type="match status" value="1"/>
</dbReference>
<dbReference type="InterPro" id="IPR027417">
    <property type="entry name" value="P-loop_NTPase"/>
</dbReference>